<dbReference type="Proteomes" id="UP000604241">
    <property type="component" value="Unassembled WGS sequence"/>
</dbReference>
<feature type="chain" id="PRO_5047211540" evidence="1">
    <location>
        <begin position="31"/>
        <end position="557"/>
    </location>
</feature>
<evidence type="ECO:0000256" key="1">
    <source>
        <dbReference type="SAM" id="SignalP"/>
    </source>
</evidence>
<dbReference type="EMBL" id="JACSQV010000015">
    <property type="protein sequence ID" value="MBD7919753.1"/>
    <property type="molecule type" value="Genomic_DNA"/>
</dbReference>
<dbReference type="Pfam" id="PF13416">
    <property type="entry name" value="SBP_bac_8"/>
    <property type="match status" value="1"/>
</dbReference>
<keyword evidence="1" id="KW-0732">Signal</keyword>
<reference evidence="2 3" key="1">
    <citation type="submission" date="2020-08" db="EMBL/GenBank/DDBJ databases">
        <title>A Genomic Blueprint of the Chicken Gut Microbiome.</title>
        <authorList>
            <person name="Gilroy R."/>
            <person name="Ravi A."/>
            <person name="Getino M."/>
            <person name="Pursley I."/>
            <person name="Horton D.L."/>
            <person name="Alikhan N.-F."/>
            <person name="Baker D."/>
            <person name="Gharbi K."/>
            <person name="Hall N."/>
            <person name="Watson M."/>
            <person name="Adriaenssens E.M."/>
            <person name="Foster-Nyarko E."/>
            <person name="Jarju S."/>
            <person name="Secka A."/>
            <person name="Antonio M."/>
            <person name="Oren A."/>
            <person name="Chaudhuri R."/>
            <person name="La Ragione R.M."/>
            <person name="Hildebrand F."/>
            <person name="Pallen M.J."/>
        </authorList>
    </citation>
    <scope>NUCLEOTIDE SEQUENCE [LARGE SCALE GENOMIC DNA]</scope>
    <source>
        <strain evidence="2 3">Sa3CUA2</strain>
    </source>
</reference>
<dbReference type="PROSITE" id="PS51257">
    <property type="entry name" value="PROKAR_LIPOPROTEIN"/>
    <property type="match status" value="1"/>
</dbReference>
<sequence>MARAGHLTGRRTRSARAAGALTLVGALALAACGSGDGGDTTADGEAKDLECSTEAVADKPWKAAEPREFSLLWTDWADYPITDSWEFFDEIEERTNVKLNLTNIPFSDAIEKRSLLISAGDAPQIIPLVYTGEERQFAASGAVVPLSDYIDYMPNFKKYTEEWDLVDMVDNLRQEDGKYYMTPGLQEVSVPVFTLIIRKDVFDEVGAPVPETWEDLEKGLELIKAKYPDAQPLADGFEGGAMINYAAHSFGTIGGWGFSDGAWWDEDKGEFVYAATNDGYKEMLTYFNGLAEKGLLDTESFTASNDGGGTVTEKFAAEKVFAASGGSWTVQEFGTALDAAGITDYELVQIAPPGGPAGAVVEPRNFWNGFMLTADAAKDENFCDLLHFTDWLYYNPEARELIQWGVEGEQFTKDDEGKYTLEPDYTLKTLNLNPSGTIDIKKDLGYANDVFAGSTESRELKESYNVPAFVQYIDDVQTNRTPRDPFPPHPLDEAELEQSSLLGTPLKDTVDTATLEFILGQRDLSDWDGFVAQLEGQGLQGYMDLINGARERAEKNS</sequence>
<dbReference type="Gene3D" id="3.40.190.10">
    <property type="entry name" value="Periplasmic binding protein-like II"/>
    <property type="match status" value="2"/>
</dbReference>
<evidence type="ECO:0000313" key="2">
    <source>
        <dbReference type="EMBL" id="MBD7919753.1"/>
    </source>
</evidence>
<proteinExistence type="predicted"/>
<dbReference type="InterPro" id="IPR006059">
    <property type="entry name" value="SBP"/>
</dbReference>
<dbReference type="SUPFAM" id="SSF53850">
    <property type="entry name" value="Periplasmic binding protein-like II"/>
    <property type="match status" value="1"/>
</dbReference>
<organism evidence="2 3">
    <name type="scientific">Cellulomonas avistercoris</name>
    <dbReference type="NCBI Taxonomy" id="2762242"/>
    <lineage>
        <taxon>Bacteria</taxon>
        <taxon>Bacillati</taxon>
        <taxon>Actinomycetota</taxon>
        <taxon>Actinomycetes</taxon>
        <taxon>Micrococcales</taxon>
        <taxon>Cellulomonadaceae</taxon>
        <taxon>Cellulomonas</taxon>
    </lineage>
</organism>
<dbReference type="PANTHER" id="PTHR43649:SF17">
    <property type="entry name" value="ABC TRANSPORTER SOLUTE BINDING PROTEIN-SUGAR TRANSPORT"/>
    <property type="match status" value="1"/>
</dbReference>
<evidence type="ECO:0000313" key="3">
    <source>
        <dbReference type="Proteomes" id="UP000604241"/>
    </source>
</evidence>
<name>A0ABR8QH48_9CELL</name>
<dbReference type="PANTHER" id="PTHR43649">
    <property type="entry name" value="ARABINOSE-BINDING PROTEIN-RELATED"/>
    <property type="match status" value="1"/>
</dbReference>
<comment type="caution">
    <text evidence="2">The sequence shown here is derived from an EMBL/GenBank/DDBJ whole genome shotgun (WGS) entry which is preliminary data.</text>
</comment>
<feature type="signal peptide" evidence="1">
    <location>
        <begin position="1"/>
        <end position="30"/>
    </location>
</feature>
<dbReference type="CDD" id="cd13583">
    <property type="entry name" value="PBP2_AlgQ_like_4"/>
    <property type="match status" value="1"/>
</dbReference>
<dbReference type="RefSeq" id="WP_191784402.1">
    <property type="nucleotide sequence ID" value="NZ_JACSQV010000015.1"/>
</dbReference>
<accession>A0ABR8QH48</accession>
<gene>
    <name evidence="2" type="ORF">H9657_15890</name>
</gene>
<protein>
    <submittedName>
        <fullName evidence="2">Extracellular solute-binding protein</fullName>
    </submittedName>
</protein>
<keyword evidence="3" id="KW-1185">Reference proteome</keyword>
<dbReference type="InterPro" id="IPR050490">
    <property type="entry name" value="Bact_solute-bd_prot1"/>
</dbReference>